<evidence type="ECO:0000313" key="2">
    <source>
        <dbReference type="EMBL" id="MTH29832.1"/>
    </source>
</evidence>
<gene>
    <name evidence="2" type="ORF">GJV77_07855</name>
</gene>
<dbReference type="RefSeq" id="WP_155035824.1">
    <property type="nucleotide sequence ID" value="NZ_JBHTIG010000057.1"/>
</dbReference>
<reference evidence="2 3" key="1">
    <citation type="journal article" date="2006" name="Int. J. Syst. Evol. Microbiol.">
        <title>Myroides pelagicus sp. nov., isolated from seawater in Thailand.</title>
        <authorList>
            <person name="Yoon J."/>
            <person name="Maneerat S."/>
            <person name="Kawai F."/>
            <person name="Yokota A."/>
        </authorList>
    </citation>
    <scope>NUCLEOTIDE SEQUENCE [LARGE SCALE GENOMIC DNA]</scope>
    <source>
        <strain evidence="2 3">SM1T</strain>
    </source>
</reference>
<accession>A0A7K1GLR4</accession>
<evidence type="ECO:0000256" key="1">
    <source>
        <dbReference type="SAM" id="SignalP"/>
    </source>
</evidence>
<name>A0A7K1GLR4_9FLAO</name>
<feature type="signal peptide" evidence="1">
    <location>
        <begin position="1"/>
        <end position="18"/>
    </location>
</feature>
<dbReference type="Proteomes" id="UP000488936">
    <property type="component" value="Unassembled WGS sequence"/>
</dbReference>
<comment type="caution">
    <text evidence="2">The sequence shown here is derived from an EMBL/GenBank/DDBJ whole genome shotgun (WGS) entry which is preliminary data.</text>
</comment>
<sequence>MRQIFFILWLMMSSGVLAQSESLSEQTREQVSSLIHLFQSNDQVGISLRISYPFDRPYPISRIDNFEEFVVRFDQVFDEAMVAEIGNSTLEDWSTVGWRGTMYKSGDLWMTEDGFIKVVNRHTEAMDHWQKQLIEKDRQRLHSSVQRYEFPLAIIRTSSHYLRIDALADQTYRLVYWTINQSMSESPVEIVEQGKMFVEGSMANRYVFFQ</sequence>
<keyword evidence="3" id="KW-1185">Reference proteome</keyword>
<dbReference type="OrthoDB" id="7433394at2"/>
<proteinExistence type="predicted"/>
<protein>
    <submittedName>
        <fullName evidence="2">Uncharacterized protein</fullName>
    </submittedName>
</protein>
<organism evidence="2 3">
    <name type="scientific">Myroides pelagicus</name>
    <dbReference type="NCBI Taxonomy" id="270914"/>
    <lineage>
        <taxon>Bacteria</taxon>
        <taxon>Pseudomonadati</taxon>
        <taxon>Bacteroidota</taxon>
        <taxon>Flavobacteriia</taxon>
        <taxon>Flavobacteriales</taxon>
        <taxon>Flavobacteriaceae</taxon>
        <taxon>Myroides</taxon>
    </lineage>
</organism>
<dbReference type="EMBL" id="WMJY01000014">
    <property type="protein sequence ID" value="MTH29832.1"/>
    <property type="molecule type" value="Genomic_DNA"/>
</dbReference>
<keyword evidence="1" id="KW-0732">Signal</keyword>
<feature type="chain" id="PRO_5029674994" evidence="1">
    <location>
        <begin position="19"/>
        <end position="210"/>
    </location>
</feature>
<dbReference type="AlphaFoldDB" id="A0A7K1GLR4"/>
<evidence type="ECO:0000313" key="3">
    <source>
        <dbReference type="Proteomes" id="UP000488936"/>
    </source>
</evidence>